<evidence type="ECO:0000313" key="2">
    <source>
        <dbReference type="EMBL" id="GAC58873.1"/>
    </source>
</evidence>
<protein>
    <recommendedName>
        <fullName evidence="4">Esterase</fullName>
    </recommendedName>
</protein>
<dbReference type="Proteomes" id="UP000053405">
    <property type="component" value="Unassembled WGS sequence"/>
</dbReference>
<sequence length="431" mass="45134">MTAVRGLTVPDTPLTSGTLSIVIIVAGAAGLCCLLAGRSRNHLIAVGCALIVAVALFLTLSPLAGALDLLAEPLPGPARAWVAVGTAAVCLAVARIILADGLGRRLTSIVATLAVIVTCANGVNREFDAYPTLGVLLNPSPVGTATPGEFAAHGITVVDLPNWYPPSTPMPASRLVAMHIPPTTSSFTARDAIVYLPPAYFTNPRPRLPVLVLLAGEPGSPDDWVRSGGLVETMDGFAAAHRGLAPVVVVADGTGSRWGNPACVDSPAGNVMTYLTADLHTWAEQNLTVSLDRTQWAVGGLSYGGTCAFQLVTNHPDDYRVFLDMSGQLEPTLGSRKHTVDTLFGGNEAAFRAINPLDILATKRFPDTSGAFVVGIDDHEYRPGLEQVHQAAKAAGMQVEFKTVPGGHSFAVWRTGLATELPWIATHLGIH</sequence>
<dbReference type="InterPro" id="IPR000801">
    <property type="entry name" value="Esterase-like"/>
</dbReference>
<keyword evidence="1" id="KW-0472">Membrane</keyword>
<comment type="caution">
    <text evidence="2">The sequence shown here is derived from an EMBL/GenBank/DDBJ whole genome shotgun (WGS) entry which is preliminary data.</text>
</comment>
<evidence type="ECO:0000256" key="1">
    <source>
        <dbReference type="SAM" id="Phobius"/>
    </source>
</evidence>
<dbReference type="InterPro" id="IPR029058">
    <property type="entry name" value="AB_hydrolase_fold"/>
</dbReference>
<keyword evidence="3" id="KW-1185">Reference proteome</keyword>
<dbReference type="STRING" id="1121927.GOHSU_56_00060"/>
<dbReference type="Pfam" id="PF00756">
    <property type="entry name" value="Esterase"/>
    <property type="match status" value="1"/>
</dbReference>
<dbReference type="PANTHER" id="PTHR48098">
    <property type="entry name" value="ENTEROCHELIN ESTERASE-RELATED"/>
    <property type="match status" value="1"/>
</dbReference>
<proteinExistence type="predicted"/>
<reference evidence="2 3" key="1">
    <citation type="submission" date="2012-12" db="EMBL/GenBank/DDBJ databases">
        <title>Whole genome shotgun sequence of Gordonia hirsuta NBRC 16056.</title>
        <authorList>
            <person name="Isaki-Nakamura S."/>
            <person name="Hosoyama A."/>
            <person name="Tsuchikane K."/>
            <person name="Katsumata H."/>
            <person name="Baba S."/>
            <person name="Yamazaki S."/>
            <person name="Fujita N."/>
        </authorList>
    </citation>
    <scope>NUCLEOTIDE SEQUENCE [LARGE SCALE GENOMIC DNA]</scope>
    <source>
        <strain evidence="2 3">NBRC 16056</strain>
    </source>
</reference>
<evidence type="ECO:0008006" key="4">
    <source>
        <dbReference type="Google" id="ProtNLM"/>
    </source>
</evidence>
<feature type="transmembrane region" description="Helical" evidence="1">
    <location>
        <begin position="17"/>
        <end position="36"/>
    </location>
</feature>
<evidence type="ECO:0000313" key="3">
    <source>
        <dbReference type="Proteomes" id="UP000053405"/>
    </source>
</evidence>
<organism evidence="2 3">
    <name type="scientific">Gordonia hirsuta DSM 44140 = NBRC 16056</name>
    <dbReference type="NCBI Taxonomy" id="1121927"/>
    <lineage>
        <taxon>Bacteria</taxon>
        <taxon>Bacillati</taxon>
        <taxon>Actinomycetota</taxon>
        <taxon>Actinomycetes</taxon>
        <taxon>Mycobacteriales</taxon>
        <taxon>Gordoniaceae</taxon>
        <taxon>Gordonia</taxon>
    </lineage>
</organism>
<dbReference type="EMBL" id="BANT01000056">
    <property type="protein sequence ID" value="GAC58873.1"/>
    <property type="molecule type" value="Genomic_DNA"/>
</dbReference>
<feature type="transmembrane region" description="Helical" evidence="1">
    <location>
        <begin position="78"/>
        <end position="98"/>
    </location>
</feature>
<accession>L7LFN1</accession>
<dbReference type="InterPro" id="IPR050583">
    <property type="entry name" value="Mycobacterial_A85_antigen"/>
</dbReference>
<dbReference type="SUPFAM" id="SSF53474">
    <property type="entry name" value="alpha/beta-Hydrolases"/>
    <property type="match status" value="1"/>
</dbReference>
<feature type="transmembrane region" description="Helical" evidence="1">
    <location>
        <begin position="43"/>
        <end position="66"/>
    </location>
</feature>
<dbReference type="AlphaFoldDB" id="L7LFN1"/>
<gene>
    <name evidence="2" type="ORF">GOHSU_56_00060</name>
</gene>
<dbReference type="eggNOG" id="COG0627">
    <property type="taxonomic scope" value="Bacteria"/>
</dbReference>
<dbReference type="RefSeq" id="WP_005943725.1">
    <property type="nucleotide sequence ID" value="NZ_ATVK01000067.1"/>
</dbReference>
<name>L7LFN1_9ACTN</name>
<dbReference type="PANTHER" id="PTHR48098:SF1">
    <property type="entry name" value="DIACYLGLYCEROL ACYLTRANSFERASE_MYCOLYLTRANSFERASE AG85A"/>
    <property type="match status" value="1"/>
</dbReference>
<dbReference type="GO" id="GO:0016747">
    <property type="term" value="F:acyltransferase activity, transferring groups other than amino-acyl groups"/>
    <property type="evidence" value="ECO:0007669"/>
    <property type="project" value="TreeGrafter"/>
</dbReference>
<dbReference type="OrthoDB" id="3723842at2"/>
<keyword evidence="1" id="KW-0812">Transmembrane</keyword>
<dbReference type="Gene3D" id="3.40.50.1820">
    <property type="entry name" value="alpha/beta hydrolase"/>
    <property type="match status" value="1"/>
</dbReference>
<keyword evidence="1" id="KW-1133">Transmembrane helix</keyword>